<dbReference type="AlphaFoldDB" id="A0A6L2JRZ3"/>
<dbReference type="GO" id="GO:0016020">
    <property type="term" value="C:membrane"/>
    <property type="evidence" value="ECO:0007669"/>
    <property type="project" value="InterPro"/>
</dbReference>
<dbReference type="EMBL" id="BKCJ010001177">
    <property type="protein sequence ID" value="GEU39459.1"/>
    <property type="molecule type" value="Genomic_DNA"/>
</dbReference>
<dbReference type="InterPro" id="IPR030184">
    <property type="entry name" value="WAT1-related"/>
</dbReference>
<dbReference type="PANTHER" id="PTHR31218">
    <property type="entry name" value="WAT1-RELATED PROTEIN"/>
    <property type="match status" value="1"/>
</dbReference>
<evidence type="ECO:0000256" key="2">
    <source>
        <dbReference type="ARBA" id="ARBA00022989"/>
    </source>
</evidence>
<reference evidence="4" key="1">
    <citation type="journal article" date="2019" name="Sci. Rep.">
        <title>Draft genome of Tanacetum cinerariifolium, the natural source of mosquito coil.</title>
        <authorList>
            <person name="Yamashiro T."/>
            <person name="Shiraishi A."/>
            <person name="Satake H."/>
            <person name="Nakayama K."/>
        </authorList>
    </citation>
    <scope>NUCLEOTIDE SEQUENCE</scope>
</reference>
<gene>
    <name evidence="4" type="ORF">Tci_011437</name>
</gene>
<dbReference type="GO" id="GO:0022857">
    <property type="term" value="F:transmembrane transporter activity"/>
    <property type="evidence" value="ECO:0007669"/>
    <property type="project" value="InterPro"/>
</dbReference>
<name>A0A6L2JRZ3_TANCI</name>
<keyword evidence="2" id="KW-1133">Transmembrane helix</keyword>
<keyword evidence="3" id="KW-0472">Membrane</keyword>
<accession>A0A6L2JRZ3</accession>
<evidence type="ECO:0000313" key="4">
    <source>
        <dbReference type="EMBL" id="GEU39459.1"/>
    </source>
</evidence>
<proteinExistence type="predicted"/>
<evidence type="ECO:0000256" key="1">
    <source>
        <dbReference type="ARBA" id="ARBA00022692"/>
    </source>
</evidence>
<evidence type="ECO:0000256" key="3">
    <source>
        <dbReference type="ARBA" id="ARBA00023136"/>
    </source>
</evidence>
<keyword evidence="1" id="KW-0812">Transmembrane</keyword>
<protein>
    <submittedName>
        <fullName evidence="4">WAT1-related protein At2g39510-like</fullName>
    </submittedName>
</protein>
<comment type="caution">
    <text evidence="4">The sequence shown here is derived from an EMBL/GenBank/DDBJ whole genome shotgun (WGS) entry which is preliminary data.</text>
</comment>
<organism evidence="4">
    <name type="scientific">Tanacetum cinerariifolium</name>
    <name type="common">Dalmatian daisy</name>
    <name type="synonym">Chrysanthemum cinerariifolium</name>
    <dbReference type="NCBI Taxonomy" id="118510"/>
    <lineage>
        <taxon>Eukaryota</taxon>
        <taxon>Viridiplantae</taxon>
        <taxon>Streptophyta</taxon>
        <taxon>Embryophyta</taxon>
        <taxon>Tracheophyta</taxon>
        <taxon>Spermatophyta</taxon>
        <taxon>Magnoliopsida</taxon>
        <taxon>eudicotyledons</taxon>
        <taxon>Gunneridae</taxon>
        <taxon>Pentapetalae</taxon>
        <taxon>asterids</taxon>
        <taxon>campanulids</taxon>
        <taxon>Asterales</taxon>
        <taxon>Asteraceae</taxon>
        <taxon>Asteroideae</taxon>
        <taxon>Anthemideae</taxon>
        <taxon>Anthemidinae</taxon>
        <taxon>Tanacetum</taxon>
    </lineage>
</organism>
<sequence length="321" mass="35743">MNVKTLFKHSSGSSVRRKYGATRLESTCIVAADDCRETLVLEMLVDESLEMIVDESLDMIVDESLDMIVDKSLMVEDKSLMKLVDETLKLDEEHFESVIADVTDTFCIPNKLGKGGFGQVYVGRSVTGGSGRTTTGAVETALNNVQINDIVVITRAETRPVVDHKLFYAGLKYTAYTFAVAMDNIIPAVTFLIAWVCKSEKVNIKKIHSIRKIDGTLVTVGGATTMTLVVGPTSHLPWTKCRCRGLKGYNCCPFVVKEAADMTYSGRGKDTAKPPCFFTEEETECLTKRIQDGRPYVVQHKVAFLHILLLKSKHERWNRTM</sequence>